<reference evidence="1 2" key="3">
    <citation type="journal article" date="2022" name="Microbiol. Spectr.">
        <title>Folding features and dynamics of 3D genome architecture in plant fungal pathogens.</title>
        <authorList>
            <person name="Xia C."/>
        </authorList>
    </citation>
    <scope>NUCLEOTIDE SEQUENCE [LARGE SCALE GENOMIC DNA]</scope>
    <source>
        <strain evidence="1 2">93-210</strain>
    </source>
</reference>
<protein>
    <submittedName>
        <fullName evidence="1">Uncharacterized protein</fullName>
    </submittedName>
</protein>
<organism evidence="1 2">
    <name type="scientific">Puccinia striiformis f. sp. tritici</name>
    <dbReference type="NCBI Taxonomy" id="168172"/>
    <lineage>
        <taxon>Eukaryota</taxon>
        <taxon>Fungi</taxon>
        <taxon>Dikarya</taxon>
        <taxon>Basidiomycota</taxon>
        <taxon>Pucciniomycotina</taxon>
        <taxon>Pucciniomycetes</taxon>
        <taxon>Pucciniales</taxon>
        <taxon>Pucciniaceae</taxon>
        <taxon>Puccinia</taxon>
    </lineage>
</organism>
<keyword evidence="2" id="KW-1185">Reference proteome</keyword>
<reference evidence="2" key="2">
    <citation type="journal article" date="2018" name="Mol. Plant Microbe Interact.">
        <title>Genome sequence resources for the wheat stripe rust pathogen (Puccinia striiformis f. sp. tritici) and the barley stripe rust pathogen (Puccinia striiformis f. sp. hordei).</title>
        <authorList>
            <person name="Xia C."/>
            <person name="Wang M."/>
            <person name="Yin C."/>
            <person name="Cornejo O.E."/>
            <person name="Hulbert S.H."/>
            <person name="Chen X."/>
        </authorList>
    </citation>
    <scope>NUCLEOTIDE SEQUENCE [LARGE SCALE GENOMIC DNA]</scope>
    <source>
        <strain evidence="2">93-210</strain>
    </source>
</reference>
<evidence type="ECO:0000313" key="1">
    <source>
        <dbReference type="EMBL" id="KAI7935415.1"/>
    </source>
</evidence>
<accession>A0ACC0DPE8</accession>
<reference evidence="2" key="1">
    <citation type="journal article" date="2018" name="BMC Genomics">
        <title>Genomic insights into host adaptation between the wheat stripe rust pathogen (Puccinia striiformis f. sp. tritici) and the barley stripe rust pathogen (Puccinia striiformis f. sp. hordei).</title>
        <authorList>
            <person name="Xia C."/>
            <person name="Wang M."/>
            <person name="Yin C."/>
            <person name="Cornejo O.E."/>
            <person name="Hulbert S.H."/>
            <person name="Chen X."/>
        </authorList>
    </citation>
    <scope>NUCLEOTIDE SEQUENCE [LARGE SCALE GENOMIC DNA]</scope>
    <source>
        <strain evidence="2">93-210</strain>
    </source>
</reference>
<name>A0ACC0DPE8_9BASI</name>
<dbReference type="EMBL" id="CM045882">
    <property type="protein sequence ID" value="KAI7935415.1"/>
    <property type="molecule type" value="Genomic_DNA"/>
</dbReference>
<evidence type="ECO:0000313" key="2">
    <source>
        <dbReference type="Proteomes" id="UP001060170"/>
    </source>
</evidence>
<proteinExistence type="predicted"/>
<dbReference type="Proteomes" id="UP001060170">
    <property type="component" value="Chromosome 18"/>
</dbReference>
<sequence>MLVRLRVCNSHGSSETEQFGPILRLEHHPPPPPAHTIRLIAFDQIQGNVMGQFGPERSDVKSKKNN</sequence>
<feature type="non-terminal residue" evidence="1">
    <location>
        <position position="66"/>
    </location>
</feature>
<comment type="caution">
    <text evidence="1">The sequence shown here is derived from an EMBL/GenBank/DDBJ whole genome shotgun (WGS) entry which is preliminary data.</text>
</comment>
<gene>
    <name evidence="1" type="ORF">MJO28_016286</name>
</gene>